<dbReference type="PANTHER" id="PTHR15571:SF2">
    <property type="entry name" value="GEM-ASSOCIATED PROTEIN 4"/>
    <property type="match status" value="1"/>
</dbReference>
<dbReference type="GO" id="GO:0006364">
    <property type="term" value="P:rRNA processing"/>
    <property type="evidence" value="ECO:0007669"/>
    <property type="project" value="InterPro"/>
</dbReference>
<dbReference type="InterPro" id="IPR033265">
    <property type="entry name" value="GEMIN4"/>
</dbReference>
<dbReference type="EMBL" id="LSMT01000546">
    <property type="protein sequence ID" value="PFX16445.1"/>
    <property type="molecule type" value="Genomic_DNA"/>
</dbReference>
<accession>A0A2B4RJL6</accession>
<evidence type="ECO:0000313" key="1">
    <source>
        <dbReference type="EMBL" id="PFX16445.1"/>
    </source>
</evidence>
<protein>
    <submittedName>
        <fullName evidence="1">Gem-associated protein 4</fullName>
    </submittedName>
</protein>
<dbReference type="OrthoDB" id="5962883at2759"/>
<proteinExistence type="predicted"/>
<evidence type="ECO:0000313" key="2">
    <source>
        <dbReference type="Proteomes" id="UP000225706"/>
    </source>
</evidence>
<comment type="caution">
    <text evidence="1">The sequence shown here is derived from an EMBL/GenBank/DDBJ whole genome shotgun (WGS) entry which is preliminary data.</text>
</comment>
<gene>
    <name evidence="1" type="primary">GEMIN4</name>
    <name evidence="1" type="ORF">AWC38_SpisGene19283</name>
</gene>
<dbReference type="Proteomes" id="UP000225706">
    <property type="component" value="Unassembled WGS sequence"/>
</dbReference>
<name>A0A2B4RJL6_STYPI</name>
<sequence length="1071" mass="121686">MNYCPETVIVHSAFFLAESLQSLTKLEKGKGTRAVQIVSRAIKEITGELLVDDKGRLLPVEVRTLEFKIHSWIFASLVKAYGGLKFDDSREEEYFDSFPPLPGMGVGFYLELLQEVGWNELLVECLCGFDGYDTTSLLEDIIKDLIQEPSSEDLSLFLCLFNSLLVSRSFHRASVHEDNKLNQTCQAKSCSLLLLEGVTHLRKKFVAWPAAQLDMMKNVIDFVFTEVTHLNFELDSSNTEGNILCGICWLQNHVSCKHQPFTMEEDKVNDYRKTFGQKSEHNKETEAFRNHKARLDVVVSGECTACISFLCQGMINDWSEVSHWIQGNVNNNSMGELDSSSWLPLHRWMIQLYTLAWFIESCTDDGILHKQAEKLQTGLAQYVKKHATEAELEWIDGFKRGELIGFEESCFEEEFSSPLGSVDLLLFQAESTEEQFHFYLQRVNNRLEGYKECFDWLLSTEEFHGDSDWLECMRNHAVEISEAQHALKMIDIIYMQRQSLCADNTCSDTVYKELKEILLTLHSNLPHPSEEQIIEYAFLMSSSLPSPENDSIFFHPWFMGEETVNFQLELVLTFNKVIDCDIAIDGQLKSSTKDLTKAALISVPLTLNKAVQEGVKSIPHTKAICSVLQKFPNLCQLQYNKSSSSRTLLCQALLATTVNVSSRQQESNLLNMVAVMLTANSTQLLDVQEFIQAVVLPFLNNSNMDDNIPAALVLKLLNTAMETVSVSVDLLFLKKYSLTIILCLCELLNDCNAFWESMAPEHSLIEMEELKELVLKALDIEIKICLEVIKINPSFARALGWLLKRMKDGFDWTNPLYLEELFIAASTMYKLSIPPCLLMVCWEPGDKWTVDKDLPYGPEDVFTVLFEYCRVSDSALECVLERFVSNKLPGDPEDIRIRVVTSLLQILPHCTWKEWNRILAVCQFLLKRRVFPVCSSNGVSCLEAEDDDQNVCELSSLLLDMMEALRSPSCSSWATPHVWLYVIKHYITAIKEAVNENTNAMVTASVFGHLCHVMTFAPVACLDQLFVLSLNLVTRPSVSSSDVIERMKMSINRLSSQVHKAALMQKLNQSK</sequence>
<dbReference type="GO" id="GO:0000387">
    <property type="term" value="P:spliceosomal snRNP assembly"/>
    <property type="evidence" value="ECO:0007669"/>
    <property type="project" value="InterPro"/>
</dbReference>
<dbReference type="AlphaFoldDB" id="A0A2B4RJL6"/>
<dbReference type="PANTHER" id="PTHR15571">
    <property type="entry name" value="GEM-ASSOCIATED PROTEIN 4"/>
    <property type="match status" value="1"/>
</dbReference>
<keyword evidence="2" id="KW-1185">Reference proteome</keyword>
<organism evidence="1 2">
    <name type="scientific">Stylophora pistillata</name>
    <name type="common">Smooth cauliflower coral</name>
    <dbReference type="NCBI Taxonomy" id="50429"/>
    <lineage>
        <taxon>Eukaryota</taxon>
        <taxon>Metazoa</taxon>
        <taxon>Cnidaria</taxon>
        <taxon>Anthozoa</taxon>
        <taxon>Hexacorallia</taxon>
        <taxon>Scleractinia</taxon>
        <taxon>Astrocoeniina</taxon>
        <taxon>Pocilloporidae</taxon>
        <taxon>Stylophora</taxon>
    </lineage>
</organism>
<dbReference type="GO" id="GO:0032797">
    <property type="term" value="C:SMN complex"/>
    <property type="evidence" value="ECO:0007669"/>
    <property type="project" value="InterPro"/>
</dbReference>
<reference evidence="2" key="1">
    <citation type="journal article" date="2017" name="bioRxiv">
        <title>Comparative analysis of the genomes of Stylophora pistillata and Acropora digitifera provides evidence for extensive differences between species of corals.</title>
        <authorList>
            <person name="Voolstra C.R."/>
            <person name="Li Y."/>
            <person name="Liew Y.J."/>
            <person name="Baumgarten S."/>
            <person name="Zoccola D."/>
            <person name="Flot J.-F."/>
            <person name="Tambutte S."/>
            <person name="Allemand D."/>
            <person name="Aranda M."/>
        </authorList>
    </citation>
    <scope>NUCLEOTIDE SEQUENCE [LARGE SCALE GENOMIC DNA]</scope>
</reference>
<dbReference type="STRING" id="50429.A0A2B4RJL6"/>